<dbReference type="GeneID" id="40729384"/>
<dbReference type="InterPro" id="IPR011050">
    <property type="entry name" value="Pectin_lyase_fold/virulence"/>
</dbReference>
<dbReference type="Gene3D" id="2.160.20.10">
    <property type="entry name" value="Single-stranded right-handed beta-helix, Pectin lyase-like"/>
    <property type="match status" value="1"/>
</dbReference>
<evidence type="ECO:0000313" key="7">
    <source>
        <dbReference type="EMBL" id="TKY84587.1"/>
    </source>
</evidence>
<protein>
    <recommendedName>
        <fullName evidence="3">pectinesterase</fullName>
        <ecNumber evidence="3">3.1.1.11</ecNumber>
    </recommendedName>
</protein>
<gene>
    <name evidence="7" type="ORF">EX895_006489</name>
</gene>
<dbReference type="GO" id="GO:0045490">
    <property type="term" value="P:pectin catabolic process"/>
    <property type="evidence" value="ECO:0007669"/>
    <property type="project" value="UniProtKB-UniPathway"/>
</dbReference>
<proteinExistence type="inferred from homology"/>
<dbReference type="SUPFAM" id="SSF51126">
    <property type="entry name" value="Pectin lyase-like"/>
    <property type="match status" value="1"/>
</dbReference>
<dbReference type="GO" id="GO:0030599">
    <property type="term" value="F:pectinesterase activity"/>
    <property type="evidence" value="ECO:0007669"/>
    <property type="project" value="UniProtKB-EC"/>
</dbReference>
<evidence type="ECO:0000313" key="8">
    <source>
        <dbReference type="Proteomes" id="UP000306050"/>
    </source>
</evidence>
<feature type="domain" description="Pectinesterase catalytic" evidence="6">
    <location>
        <begin position="3"/>
        <end position="146"/>
    </location>
</feature>
<dbReference type="Pfam" id="PF01095">
    <property type="entry name" value="Pectinesterase"/>
    <property type="match status" value="1"/>
</dbReference>
<dbReference type="Proteomes" id="UP000306050">
    <property type="component" value="Chromosome SGRAM_9"/>
</dbReference>
<dbReference type="RefSeq" id="XP_029736572.1">
    <property type="nucleotide sequence ID" value="XM_029887080.1"/>
</dbReference>
<evidence type="ECO:0000256" key="4">
    <source>
        <dbReference type="ARBA" id="ARBA00022801"/>
    </source>
</evidence>
<accession>A0A4U7KLK4</accession>
<comment type="pathway">
    <text evidence="1">Glycan metabolism; pectin degradation; 2-dehydro-3-deoxy-D-gluconate from pectin: step 1/5.</text>
</comment>
<evidence type="ECO:0000256" key="1">
    <source>
        <dbReference type="ARBA" id="ARBA00005184"/>
    </source>
</evidence>
<comment type="similarity">
    <text evidence="2">Belongs to the pectinesterase family.</text>
</comment>
<dbReference type="EMBL" id="SRRM01000022">
    <property type="protein sequence ID" value="TKY84587.1"/>
    <property type="molecule type" value="Genomic_DNA"/>
</dbReference>
<sequence length="161" mass="18123">MTDQLYGSGKAWFEHVKLLSRACGGGITAWRSDPRDPNAGVYISNSEIDRSYDASTLKDLTVRCHLGRPWDVRSHTTYLNTSMSDIIAPAGFKFWGKSQSNFDPTLTRFADYASSGPGGDLSMRNLTLEHILTEHEAKRITYRKVFGGSTPWIDSKPFQQW</sequence>
<dbReference type="KEGG" id="sgra:EX895_006489"/>
<dbReference type="EC" id="3.1.1.11" evidence="3"/>
<evidence type="ECO:0000256" key="2">
    <source>
        <dbReference type="ARBA" id="ARBA00008891"/>
    </source>
</evidence>
<comment type="caution">
    <text evidence="7">The sequence shown here is derived from an EMBL/GenBank/DDBJ whole genome shotgun (WGS) entry which is preliminary data.</text>
</comment>
<evidence type="ECO:0000256" key="3">
    <source>
        <dbReference type="ARBA" id="ARBA00013229"/>
    </source>
</evidence>
<organism evidence="7 8">
    <name type="scientific">Sporisorium graminicola</name>
    <dbReference type="NCBI Taxonomy" id="280036"/>
    <lineage>
        <taxon>Eukaryota</taxon>
        <taxon>Fungi</taxon>
        <taxon>Dikarya</taxon>
        <taxon>Basidiomycota</taxon>
        <taxon>Ustilaginomycotina</taxon>
        <taxon>Ustilaginomycetes</taxon>
        <taxon>Ustilaginales</taxon>
        <taxon>Ustilaginaceae</taxon>
        <taxon>Sporisorium</taxon>
    </lineage>
</organism>
<dbReference type="InterPro" id="IPR012334">
    <property type="entry name" value="Pectin_lyas_fold"/>
</dbReference>
<dbReference type="InterPro" id="IPR000070">
    <property type="entry name" value="Pectinesterase_cat"/>
</dbReference>
<dbReference type="PANTHER" id="PTHR31321">
    <property type="entry name" value="ACYL-COA THIOESTER HYDROLASE YBHC-RELATED"/>
    <property type="match status" value="1"/>
</dbReference>
<keyword evidence="8" id="KW-1185">Reference proteome</keyword>
<dbReference type="OrthoDB" id="2019149at2759"/>
<dbReference type="PANTHER" id="PTHR31321:SF137">
    <property type="entry name" value="PECTIN METHYL ESTERASE (EUROFUNG)"/>
    <property type="match status" value="1"/>
</dbReference>
<evidence type="ECO:0000259" key="6">
    <source>
        <dbReference type="Pfam" id="PF01095"/>
    </source>
</evidence>
<keyword evidence="4" id="KW-0378">Hydrolase</keyword>
<reference evidence="7 8" key="1">
    <citation type="submission" date="2019-05" db="EMBL/GenBank/DDBJ databases">
        <title>Sporisorium graminicola CBS 10092 draft sequencing and annotation.</title>
        <authorList>
            <person name="Solano-Gonzalez S."/>
            <person name="Caddick M.X."/>
            <person name="Darby A."/>
        </authorList>
    </citation>
    <scope>NUCLEOTIDE SEQUENCE [LARGE SCALE GENOMIC DNA]</scope>
    <source>
        <strain evidence="7 8">CBS 10092</strain>
    </source>
</reference>
<name>A0A4U7KLK4_9BASI</name>
<dbReference type="AlphaFoldDB" id="A0A4U7KLK4"/>
<dbReference type="GO" id="GO:0042545">
    <property type="term" value="P:cell wall modification"/>
    <property type="evidence" value="ECO:0007669"/>
    <property type="project" value="InterPro"/>
</dbReference>
<evidence type="ECO:0000256" key="5">
    <source>
        <dbReference type="ARBA" id="ARBA00023085"/>
    </source>
</evidence>
<dbReference type="UniPathway" id="UPA00545">
    <property type="reaction ID" value="UER00823"/>
</dbReference>
<keyword evidence="5" id="KW-0063">Aspartyl esterase</keyword>